<evidence type="ECO:0008006" key="3">
    <source>
        <dbReference type="Google" id="ProtNLM"/>
    </source>
</evidence>
<sequence>MTAPREETAPSEPFSLEARVRTLLDAAGLPANERELAGLVAAYTTQRPAVDGLFNVAAARYAEPVLTPDVPVRATGRAADGRPA</sequence>
<comment type="caution">
    <text evidence="1">The sequence shown here is derived from an EMBL/GenBank/DDBJ whole genome shotgun (WGS) entry which is preliminary data.</text>
</comment>
<dbReference type="EMBL" id="JBHSXS010000021">
    <property type="protein sequence ID" value="MFC6883700.1"/>
    <property type="molecule type" value="Genomic_DNA"/>
</dbReference>
<reference evidence="2" key="1">
    <citation type="journal article" date="2019" name="Int. J. Syst. Evol. Microbiol.">
        <title>The Global Catalogue of Microorganisms (GCM) 10K type strain sequencing project: providing services to taxonomists for standard genome sequencing and annotation.</title>
        <authorList>
            <consortium name="The Broad Institute Genomics Platform"/>
            <consortium name="The Broad Institute Genome Sequencing Center for Infectious Disease"/>
            <person name="Wu L."/>
            <person name="Ma J."/>
        </authorList>
    </citation>
    <scope>NUCLEOTIDE SEQUENCE [LARGE SCALE GENOMIC DNA]</scope>
    <source>
        <strain evidence="2">JCM 3369</strain>
    </source>
</reference>
<organism evidence="1 2">
    <name type="scientific">Actinomadura yumaensis</name>
    <dbReference type="NCBI Taxonomy" id="111807"/>
    <lineage>
        <taxon>Bacteria</taxon>
        <taxon>Bacillati</taxon>
        <taxon>Actinomycetota</taxon>
        <taxon>Actinomycetes</taxon>
        <taxon>Streptosporangiales</taxon>
        <taxon>Thermomonosporaceae</taxon>
        <taxon>Actinomadura</taxon>
    </lineage>
</organism>
<dbReference type="RefSeq" id="WP_160826723.1">
    <property type="nucleotide sequence ID" value="NZ_JBHSXE010000001.1"/>
</dbReference>
<proteinExistence type="predicted"/>
<accession>A0ABW2CTM3</accession>
<keyword evidence="2" id="KW-1185">Reference proteome</keyword>
<gene>
    <name evidence="1" type="ORF">ACFQKB_28355</name>
</gene>
<name>A0ABW2CTM3_9ACTN</name>
<evidence type="ECO:0000313" key="2">
    <source>
        <dbReference type="Proteomes" id="UP001596380"/>
    </source>
</evidence>
<evidence type="ECO:0000313" key="1">
    <source>
        <dbReference type="EMBL" id="MFC6883700.1"/>
    </source>
</evidence>
<dbReference type="Proteomes" id="UP001596380">
    <property type="component" value="Unassembled WGS sequence"/>
</dbReference>
<protein>
    <recommendedName>
        <fullName evidence="3">Amidase</fullName>
    </recommendedName>
</protein>